<keyword evidence="3" id="KW-1185">Reference proteome</keyword>
<organism evidence="2 3">
    <name type="scientific">Aspergillus coremiiformis</name>
    <dbReference type="NCBI Taxonomy" id="138285"/>
    <lineage>
        <taxon>Eukaryota</taxon>
        <taxon>Fungi</taxon>
        <taxon>Dikarya</taxon>
        <taxon>Ascomycota</taxon>
        <taxon>Pezizomycotina</taxon>
        <taxon>Eurotiomycetes</taxon>
        <taxon>Eurotiomycetidae</taxon>
        <taxon>Eurotiales</taxon>
        <taxon>Aspergillaceae</taxon>
        <taxon>Aspergillus</taxon>
        <taxon>Aspergillus subgen. Circumdati</taxon>
    </lineage>
</organism>
<keyword evidence="1" id="KW-1133">Transmembrane helix</keyword>
<feature type="transmembrane region" description="Helical" evidence="1">
    <location>
        <begin position="90"/>
        <end position="110"/>
    </location>
</feature>
<dbReference type="EMBL" id="ML739225">
    <property type="protein sequence ID" value="KAE8350434.1"/>
    <property type="molecule type" value="Genomic_DNA"/>
</dbReference>
<protein>
    <submittedName>
        <fullName evidence="2">Uncharacterized protein</fullName>
    </submittedName>
</protein>
<name>A0A5N6YYB9_9EURO</name>
<dbReference type="AlphaFoldDB" id="A0A5N6YYB9"/>
<keyword evidence="1" id="KW-0472">Membrane</keyword>
<proteinExistence type="predicted"/>
<gene>
    <name evidence="2" type="ORF">BDV28DRAFT_39831</name>
</gene>
<accession>A0A5N6YYB9</accession>
<sequence>MSHTPGVSHRLLWVGDTPQRVSYLNFHSQLNHVLRFLDYLVSHLIDVLIASFPQLSWRRKTLLPPQRGIGVDGAQKNRGRIKSILSHHSLGILTVSFVSLLVFRFLPYGYKGCGP</sequence>
<keyword evidence="1" id="KW-0812">Transmembrane</keyword>
<evidence type="ECO:0000313" key="2">
    <source>
        <dbReference type="EMBL" id="KAE8350434.1"/>
    </source>
</evidence>
<dbReference type="Proteomes" id="UP000327118">
    <property type="component" value="Unassembled WGS sequence"/>
</dbReference>
<reference evidence="3" key="1">
    <citation type="submission" date="2019-04" db="EMBL/GenBank/DDBJ databases">
        <title>Friends and foes A comparative genomics studyof 23 Aspergillus species from section Flavi.</title>
        <authorList>
            <consortium name="DOE Joint Genome Institute"/>
            <person name="Kjaerbolling I."/>
            <person name="Vesth T."/>
            <person name="Frisvad J.C."/>
            <person name="Nybo J.L."/>
            <person name="Theobald S."/>
            <person name="Kildgaard S."/>
            <person name="Isbrandt T."/>
            <person name="Kuo A."/>
            <person name="Sato A."/>
            <person name="Lyhne E.K."/>
            <person name="Kogle M.E."/>
            <person name="Wiebenga A."/>
            <person name="Kun R.S."/>
            <person name="Lubbers R.J."/>
            <person name="Makela M.R."/>
            <person name="Barry K."/>
            <person name="Chovatia M."/>
            <person name="Clum A."/>
            <person name="Daum C."/>
            <person name="Haridas S."/>
            <person name="He G."/>
            <person name="LaButti K."/>
            <person name="Lipzen A."/>
            <person name="Mondo S."/>
            <person name="Riley R."/>
            <person name="Salamov A."/>
            <person name="Simmons B.A."/>
            <person name="Magnuson J.K."/>
            <person name="Henrissat B."/>
            <person name="Mortensen U.H."/>
            <person name="Larsen T.O."/>
            <person name="Devries R.P."/>
            <person name="Grigoriev I.V."/>
            <person name="Machida M."/>
            <person name="Baker S.E."/>
            <person name="Andersen M.R."/>
        </authorList>
    </citation>
    <scope>NUCLEOTIDE SEQUENCE [LARGE SCALE GENOMIC DNA]</scope>
    <source>
        <strain evidence="3">CBS 553.77</strain>
    </source>
</reference>
<evidence type="ECO:0000313" key="3">
    <source>
        <dbReference type="Proteomes" id="UP000327118"/>
    </source>
</evidence>
<evidence type="ECO:0000256" key="1">
    <source>
        <dbReference type="SAM" id="Phobius"/>
    </source>
</evidence>